<dbReference type="InParanoid" id="A0A136JB17"/>
<feature type="region of interest" description="Disordered" evidence="1">
    <location>
        <begin position="165"/>
        <end position="213"/>
    </location>
</feature>
<evidence type="ECO:0000313" key="3">
    <source>
        <dbReference type="Proteomes" id="UP000070501"/>
    </source>
</evidence>
<reference evidence="3" key="1">
    <citation type="submission" date="2016-02" db="EMBL/GenBank/DDBJ databases">
        <title>Draft genome sequence of Microdochium bolleyi, a fungal endophyte of beachgrass.</title>
        <authorList>
            <consortium name="DOE Joint Genome Institute"/>
            <person name="David A.S."/>
            <person name="May G."/>
            <person name="Haridas S."/>
            <person name="Lim J."/>
            <person name="Wang M."/>
            <person name="Labutti K."/>
            <person name="Lipzen A."/>
            <person name="Barry K."/>
            <person name="Grigoriev I.V."/>
        </authorList>
    </citation>
    <scope>NUCLEOTIDE SEQUENCE [LARGE SCALE GENOMIC DNA]</scope>
    <source>
        <strain evidence="3">J235TASD1</strain>
    </source>
</reference>
<proteinExistence type="predicted"/>
<sequence>MSDKQFGLLGEGLAETFLPLLHLHKCLPMLSRIDLTPICHICSTPIWTPQKCSACGHLVCQKCFCEVPEQDPGAHAKFSHHGKRTIPLEGPEFVPPSQIQRIASGERQVKPKWSGLLEGSNTIESSPDEHVPFYNSLERRHPPKALPETIPKFSIVRGNPFLAADRSTRDASDVSRNSEYADANARIQRSDHESEARETGGETPEKFTSGKFTWEPTSNAEYLAGVDAADNHSRGELDPVLSAVSVHQECEPSMGHVHRHHSAAFHGLHHITEHLTKAVGHGLQSYVRERARGPTKSGGEDKFQASAQPPQSFERPRLLDSQREMTHLLAQKVVFVTSPTSLAIARCRCKQRPRDLRSSQALRHLFFSSRGQHRTPLILMIIRSLRAQFSSGAARESVAITSTMMDAGPEGGDLGIEGVTIVMHIRGKEDIVINTDLG</sequence>
<dbReference type="OrthoDB" id="5209965at2759"/>
<name>A0A136JB17_9PEZI</name>
<evidence type="ECO:0000256" key="1">
    <source>
        <dbReference type="SAM" id="MobiDB-lite"/>
    </source>
</evidence>
<protein>
    <submittedName>
        <fullName evidence="2">Uncharacterized protein</fullName>
    </submittedName>
</protein>
<gene>
    <name evidence="2" type="ORF">Micbo1qcDRAFT_220913</name>
</gene>
<keyword evidence="3" id="KW-1185">Reference proteome</keyword>
<feature type="region of interest" description="Disordered" evidence="1">
    <location>
        <begin position="291"/>
        <end position="312"/>
    </location>
</feature>
<dbReference type="Proteomes" id="UP000070501">
    <property type="component" value="Unassembled WGS sequence"/>
</dbReference>
<organism evidence="2 3">
    <name type="scientific">Microdochium bolleyi</name>
    <dbReference type="NCBI Taxonomy" id="196109"/>
    <lineage>
        <taxon>Eukaryota</taxon>
        <taxon>Fungi</taxon>
        <taxon>Dikarya</taxon>
        <taxon>Ascomycota</taxon>
        <taxon>Pezizomycotina</taxon>
        <taxon>Sordariomycetes</taxon>
        <taxon>Xylariomycetidae</taxon>
        <taxon>Xylariales</taxon>
        <taxon>Microdochiaceae</taxon>
        <taxon>Microdochium</taxon>
    </lineage>
</organism>
<feature type="compositionally biased region" description="Basic and acidic residues" evidence="1">
    <location>
        <begin position="188"/>
        <end position="205"/>
    </location>
</feature>
<dbReference type="AlphaFoldDB" id="A0A136JB17"/>
<accession>A0A136JB17</accession>
<dbReference type="EMBL" id="KQ964247">
    <property type="protein sequence ID" value="KXJ94340.1"/>
    <property type="molecule type" value="Genomic_DNA"/>
</dbReference>
<evidence type="ECO:0000313" key="2">
    <source>
        <dbReference type="EMBL" id="KXJ94340.1"/>
    </source>
</evidence>
<feature type="compositionally biased region" description="Basic and acidic residues" evidence="1">
    <location>
        <begin position="291"/>
        <end position="303"/>
    </location>
</feature>